<dbReference type="GO" id="GO:0004383">
    <property type="term" value="F:guanylate cyclase activity"/>
    <property type="evidence" value="ECO:0007669"/>
    <property type="project" value="UniProtKB-EC"/>
</dbReference>
<dbReference type="SUPFAM" id="SSF56112">
    <property type="entry name" value="Protein kinase-like (PK-like)"/>
    <property type="match status" value="1"/>
</dbReference>
<evidence type="ECO:0000256" key="14">
    <source>
        <dbReference type="ARBA" id="ARBA00023293"/>
    </source>
</evidence>
<feature type="domain" description="Protein kinase" evidence="19">
    <location>
        <begin position="567"/>
        <end position="847"/>
    </location>
</feature>
<dbReference type="FunFam" id="3.30.70.1230:FF:000004">
    <property type="entry name" value="Guanylate cyclase"/>
    <property type="match status" value="1"/>
</dbReference>
<dbReference type="Gene3D" id="6.10.250.780">
    <property type="match status" value="1"/>
</dbReference>
<dbReference type="InterPro" id="IPR001170">
    <property type="entry name" value="ANPR/GUC"/>
</dbReference>
<dbReference type="PANTHER" id="PTHR11920:SF494">
    <property type="entry name" value="ATRIAL NATRIURETIC PEPTIDE RECEPTOR 2"/>
    <property type="match status" value="1"/>
</dbReference>
<dbReference type="InterPro" id="IPR011009">
    <property type="entry name" value="Kinase-like_dom_sf"/>
</dbReference>
<dbReference type="Pfam" id="PF01094">
    <property type="entry name" value="ANF_receptor"/>
    <property type="match status" value="1"/>
</dbReference>
<dbReference type="InterPro" id="IPR018297">
    <property type="entry name" value="A/G_cyclase_CS"/>
</dbReference>
<dbReference type="GO" id="GO:0005886">
    <property type="term" value="C:plasma membrane"/>
    <property type="evidence" value="ECO:0007669"/>
    <property type="project" value="UniProtKB-SubCell"/>
</dbReference>
<evidence type="ECO:0000256" key="8">
    <source>
        <dbReference type="ARBA" id="ARBA00022989"/>
    </source>
</evidence>
<evidence type="ECO:0000256" key="11">
    <source>
        <dbReference type="ARBA" id="ARBA00023170"/>
    </source>
</evidence>
<evidence type="ECO:0000259" key="19">
    <source>
        <dbReference type="PROSITE" id="PS50011"/>
    </source>
</evidence>
<dbReference type="Pfam" id="PF00211">
    <property type="entry name" value="Guanylate_cyc"/>
    <property type="match status" value="1"/>
</dbReference>
<name>A0A7J7K9J4_BUGNE</name>
<feature type="signal peptide" evidence="18">
    <location>
        <begin position="1"/>
        <end position="19"/>
    </location>
</feature>
<keyword evidence="8 17" id="KW-1133">Transmembrane helix</keyword>
<dbReference type="SUPFAM" id="SSF53822">
    <property type="entry name" value="Periplasmic binding protein-like I"/>
    <property type="match status" value="1"/>
</dbReference>
<dbReference type="InterPro" id="IPR050401">
    <property type="entry name" value="Cyclic_nucleotide_synthase"/>
</dbReference>
<dbReference type="Gene3D" id="3.40.50.2300">
    <property type="match status" value="3"/>
</dbReference>
<keyword evidence="12" id="KW-0325">Glycoprotein</keyword>
<dbReference type="InterPro" id="IPR028082">
    <property type="entry name" value="Peripla_BP_I"/>
</dbReference>
<evidence type="ECO:0000256" key="5">
    <source>
        <dbReference type="ARBA" id="ARBA00022692"/>
    </source>
</evidence>
<keyword evidence="14 16" id="KW-0141">cGMP biosynthesis</keyword>
<keyword evidence="22" id="KW-1185">Reference proteome</keyword>
<evidence type="ECO:0000313" key="21">
    <source>
        <dbReference type="EMBL" id="KAF6034614.1"/>
    </source>
</evidence>
<accession>A0A7J7K9J4</accession>
<comment type="catalytic activity">
    <reaction evidence="1 16">
        <text>GTP = 3',5'-cyclic GMP + diphosphate</text>
        <dbReference type="Rhea" id="RHEA:13665"/>
        <dbReference type="ChEBI" id="CHEBI:33019"/>
        <dbReference type="ChEBI" id="CHEBI:37565"/>
        <dbReference type="ChEBI" id="CHEBI:57746"/>
        <dbReference type="EC" id="4.6.1.2"/>
    </reaction>
</comment>
<evidence type="ECO:0000256" key="15">
    <source>
        <dbReference type="RuleBase" id="RU000405"/>
    </source>
</evidence>
<dbReference type="AlphaFoldDB" id="A0A7J7K9J4"/>
<dbReference type="EC" id="4.6.1.2" evidence="3 16"/>
<dbReference type="InterPro" id="IPR001245">
    <property type="entry name" value="Ser-Thr/Tyr_kinase_cat_dom"/>
</dbReference>
<evidence type="ECO:0000256" key="17">
    <source>
        <dbReference type="SAM" id="Phobius"/>
    </source>
</evidence>
<dbReference type="GO" id="GO:0001653">
    <property type="term" value="F:peptide receptor activity"/>
    <property type="evidence" value="ECO:0007669"/>
    <property type="project" value="TreeGrafter"/>
</dbReference>
<dbReference type="InterPro" id="IPR029787">
    <property type="entry name" value="Nucleotide_cyclase"/>
</dbReference>
<evidence type="ECO:0000256" key="13">
    <source>
        <dbReference type="ARBA" id="ARBA00023239"/>
    </source>
</evidence>
<dbReference type="PRINTS" id="PR00255">
    <property type="entry name" value="NATPEPTIDER"/>
</dbReference>
<dbReference type="GO" id="GO:0005525">
    <property type="term" value="F:GTP binding"/>
    <property type="evidence" value="ECO:0007669"/>
    <property type="project" value="UniProtKB-KW"/>
</dbReference>
<dbReference type="OrthoDB" id="1890790at2759"/>
<evidence type="ECO:0000256" key="7">
    <source>
        <dbReference type="ARBA" id="ARBA00022741"/>
    </source>
</evidence>
<dbReference type="GO" id="GO:0004672">
    <property type="term" value="F:protein kinase activity"/>
    <property type="evidence" value="ECO:0007669"/>
    <property type="project" value="InterPro"/>
</dbReference>
<keyword evidence="13 15" id="KW-0456">Lyase</keyword>
<evidence type="ECO:0000256" key="9">
    <source>
        <dbReference type="ARBA" id="ARBA00023134"/>
    </source>
</evidence>
<dbReference type="Proteomes" id="UP000593567">
    <property type="component" value="Unassembled WGS sequence"/>
</dbReference>
<keyword evidence="7" id="KW-0547">Nucleotide-binding</keyword>
<feature type="domain" description="Guanylate cyclase" evidence="20">
    <location>
        <begin position="921"/>
        <end position="1051"/>
    </location>
</feature>
<keyword evidence="5 17" id="KW-0812">Transmembrane</keyword>
<dbReference type="CDD" id="cd07302">
    <property type="entry name" value="CHD"/>
    <property type="match status" value="1"/>
</dbReference>
<sequence length="1202" mass="135721">MATCAKFWLSLLVIKCVAGKDIPVGLLLPYDANYSYSMSQSKFNHKTCSSRFSAFRSARTSSSHSIYRSVYLFLGPVYGYSIAPVSRYAAYWNIPVITAGALETSFSEKSEYKTLTRVGLQYSEAATVFKHILIKYNWTNVALLYHGNPEGTPRSVCYMLMWPMLEMMIEYTGKPDVAFKRKFDENTEFNATKLLLEASLSARIIFLCASPDSMRKLMLSAHSLGYTNGEYVFFSIDLFGRKNDLARPWYDATKSLAENDRTKEAFKSVLSITLKKPNNQQYIQFSKEVKEKAKEEFPNVQYAEEEVNYFVGAFHDAVLLYAMALNKTLEVNGSLLNGLEVTHRMWNVSFNGVTGEVNIDDNGDRSTDYSLLGYNPSTDMFDTVGYYLGNKKKYQDVRAVYWPGGGTEAPPDMPTCGYDGSNCPDPTPFPPWIIVTIVFSLALVVICGFGLLIYRRYRQESELNSMTWRIRSEDIVLTTRKALNKYGSGQVGGGERYHGDYRFSLLSMSTMPLLPKQSLMAKMSLNRARASTVNSIQRVPSARIAGPSGHEAHLTNRRDSRISYLSVDSLSAMDTGIMGKQVQLFTQTAVYTVTNSVVALKSIPVRTVTVNRAFLMEIKNMKNLQSDHIVRFIGVSLDPNHEYIVTEYCQKGSLQDILENEQIKLDMVFKHSLILDVAKGMDYLHSSVIRYHGNLKSTNCVVDSRFVLKITDFGLTSLRTCNQKKNSNEQEDKYQICKRKLWTAPELLDYDVAPTVHACQKGDIYSFAIICQEVIYRMGVFYLRENETLSPEDVIDHLRKDSNFRPTFEDEDCARPEEAALVRRCWATDPLDRPDFAHVKNSYRRFMKQSDTKGGNLVDNLLSRMEQYANNLESLVEERTADYLEQKQKAEDLLYMMLPKSIAEQLVKGLSVKAEWFDEVTIYFSDICGFTALSAASSPMEVVALLNDLYTTFDHILEELDVYKVETIGDAYMVVSGLPNKNGINHAREIARMSLKLLEAVKTFTIRHKPDEQLKLRIGMHSGPVCAGVVGLKMPRYCLFGDTVNTASRMESNGEALKIHVSPSTKLLLDKFGTFELKLRGDVEMKGKGKVTTYWLLGERPEVEVTANMEKLKSSHKSLAFRSSSNCVSTIPEEGISDLEPTFTKRNTENSANIASVPQHNNNKPKHTTFKDDAVEFRNDAAYTPLLNGYAESNGDSLCSKV</sequence>
<feature type="transmembrane region" description="Helical" evidence="17">
    <location>
        <begin position="432"/>
        <end position="454"/>
    </location>
</feature>
<dbReference type="PROSITE" id="PS50011">
    <property type="entry name" value="PROTEIN_KINASE_DOM"/>
    <property type="match status" value="1"/>
</dbReference>
<feature type="chain" id="PRO_5029459396" description="Guanylate cyclase" evidence="18">
    <location>
        <begin position="20"/>
        <end position="1202"/>
    </location>
</feature>
<dbReference type="PROSITE" id="PS00452">
    <property type="entry name" value="GUANYLATE_CYCLASE_1"/>
    <property type="match status" value="1"/>
</dbReference>
<dbReference type="EMBL" id="VXIV02001034">
    <property type="protein sequence ID" value="KAF6034614.1"/>
    <property type="molecule type" value="Genomic_DNA"/>
</dbReference>
<keyword evidence="10 17" id="KW-0472">Membrane</keyword>
<dbReference type="Pfam" id="PF07714">
    <property type="entry name" value="PK_Tyr_Ser-Thr"/>
    <property type="match status" value="1"/>
</dbReference>
<dbReference type="Gene3D" id="1.10.510.10">
    <property type="entry name" value="Transferase(Phosphotransferase) domain 1"/>
    <property type="match status" value="1"/>
</dbReference>
<keyword evidence="4" id="KW-1003">Cell membrane</keyword>
<gene>
    <name evidence="21" type="ORF">EB796_007083</name>
</gene>
<organism evidence="21 22">
    <name type="scientific">Bugula neritina</name>
    <name type="common">Brown bryozoan</name>
    <name type="synonym">Sertularia neritina</name>
    <dbReference type="NCBI Taxonomy" id="10212"/>
    <lineage>
        <taxon>Eukaryota</taxon>
        <taxon>Metazoa</taxon>
        <taxon>Spiralia</taxon>
        <taxon>Lophotrochozoa</taxon>
        <taxon>Bryozoa</taxon>
        <taxon>Gymnolaemata</taxon>
        <taxon>Cheilostomatida</taxon>
        <taxon>Flustrina</taxon>
        <taxon>Buguloidea</taxon>
        <taxon>Bugulidae</taxon>
        <taxon>Bugula</taxon>
    </lineage>
</organism>
<evidence type="ECO:0000259" key="20">
    <source>
        <dbReference type="PROSITE" id="PS50125"/>
    </source>
</evidence>
<dbReference type="SMART" id="SM00044">
    <property type="entry name" value="CYCc"/>
    <property type="match status" value="1"/>
</dbReference>
<keyword evidence="11" id="KW-0675">Receptor</keyword>
<comment type="similarity">
    <text evidence="15">Belongs to the adenylyl cyclase class-4/guanylyl cyclase family.</text>
</comment>
<evidence type="ECO:0000256" key="12">
    <source>
        <dbReference type="ARBA" id="ARBA00023180"/>
    </source>
</evidence>
<dbReference type="InterPro" id="IPR001054">
    <property type="entry name" value="A/G_cyclase"/>
</dbReference>
<evidence type="ECO:0000256" key="1">
    <source>
        <dbReference type="ARBA" id="ARBA00001436"/>
    </source>
</evidence>
<dbReference type="GO" id="GO:0035556">
    <property type="term" value="P:intracellular signal transduction"/>
    <property type="evidence" value="ECO:0007669"/>
    <property type="project" value="InterPro"/>
</dbReference>
<evidence type="ECO:0000256" key="3">
    <source>
        <dbReference type="ARBA" id="ARBA00012202"/>
    </source>
</evidence>
<protein>
    <recommendedName>
        <fullName evidence="3 16">Guanylate cyclase</fullName>
        <ecNumber evidence="3 16">4.6.1.2</ecNumber>
    </recommendedName>
</protein>
<reference evidence="21" key="1">
    <citation type="submission" date="2020-06" db="EMBL/GenBank/DDBJ databases">
        <title>Draft genome of Bugula neritina, a colonial animal packing powerful symbionts and potential medicines.</title>
        <authorList>
            <person name="Rayko M."/>
        </authorList>
    </citation>
    <scope>NUCLEOTIDE SEQUENCE [LARGE SCALE GENOMIC DNA]</scope>
    <source>
        <strain evidence="21">Kwan_BN1</strain>
    </source>
</reference>
<comment type="subcellular location">
    <subcellularLocation>
        <location evidence="2">Cell membrane</location>
        <topology evidence="2">Single-pass type I membrane protein</topology>
    </subcellularLocation>
</comment>
<keyword evidence="9" id="KW-0342">GTP-binding</keyword>
<evidence type="ECO:0000256" key="16">
    <source>
        <dbReference type="RuleBase" id="RU003431"/>
    </source>
</evidence>
<dbReference type="GO" id="GO:0004016">
    <property type="term" value="F:adenylate cyclase activity"/>
    <property type="evidence" value="ECO:0007669"/>
    <property type="project" value="TreeGrafter"/>
</dbReference>
<proteinExistence type="inferred from homology"/>
<dbReference type="PANTHER" id="PTHR11920">
    <property type="entry name" value="GUANYLYL CYCLASE"/>
    <property type="match status" value="1"/>
</dbReference>
<dbReference type="GO" id="GO:0005524">
    <property type="term" value="F:ATP binding"/>
    <property type="evidence" value="ECO:0007669"/>
    <property type="project" value="InterPro"/>
</dbReference>
<evidence type="ECO:0000256" key="10">
    <source>
        <dbReference type="ARBA" id="ARBA00023136"/>
    </source>
</evidence>
<dbReference type="Gene3D" id="3.30.70.1230">
    <property type="entry name" value="Nucleotide cyclase"/>
    <property type="match status" value="1"/>
</dbReference>
<comment type="caution">
    <text evidence="21">The sequence shown here is derived from an EMBL/GenBank/DDBJ whole genome shotgun (WGS) entry which is preliminary data.</text>
</comment>
<dbReference type="InterPro" id="IPR000719">
    <property type="entry name" value="Prot_kinase_dom"/>
</dbReference>
<evidence type="ECO:0000313" key="22">
    <source>
        <dbReference type="Proteomes" id="UP000593567"/>
    </source>
</evidence>
<evidence type="ECO:0000256" key="18">
    <source>
        <dbReference type="SAM" id="SignalP"/>
    </source>
</evidence>
<dbReference type="SUPFAM" id="SSF55073">
    <property type="entry name" value="Nucleotide cyclase"/>
    <property type="match status" value="1"/>
</dbReference>
<evidence type="ECO:0000256" key="6">
    <source>
        <dbReference type="ARBA" id="ARBA00022729"/>
    </source>
</evidence>
<keyword evidence="6 18" id="KW-0732">Signal</keyword>
<evidence type="ECO:0000256" key="2">
    <source>
        <dbReference type="ARBA" id="ARBA00004251"/>
    </source>
</evidence>
<evidence type="ECO:0000256" key="4">
    <source>
        <dbReference type="ARBA" id="ARBA00022475"/>
    </source>
</evidence>
<dbReference type="InterPro" id="IPR001828">
    <property type="entry name" value="ANF_lig-bd_rcpt"/>
</dbReference>
<dbReference type="GO" id="GO:0007168">
    <property type="term" value="P:receptor guanylyl cyclase signaling pathway"/>
    <property type="evidence" value="ECO:0007669"/>
    <property type="project" value="TreeGrafter"/>
</dbReference>
<dbReference type="PROSITE" id="PS50125">
    <property type="entry name" value="GUANYLATE_CYCLASE_2"/>
    <property type="match status" value="1"/>
</dbReference>